<gene>
    <name evidence="4" type="ORF">BABINDRAFT_13279</name>
</gene>
<accession>A0A1E3QRX3</accession>
<dbReference type="CDD" id="cd00105">
    <property type="entry name" value="KH-I"/>
    <property type="match status" value="1"/>
</dbReference>
<name>A0A1E3QRX3_9ASCO</name>
<reference evidence="5" key="1">
    <citation type="submission" date="2016-05" db="EMBL/GenBank/DDBJ databases">
        <title>Comparative genomics of biotechnologically important yeasts.</title>
        <authorList>
            <consortium name="DOE Joint Genome Institute"/>
            <person name="Riley R."/>
            <person name="Haridas S."/>
            <person name="Wolfe K.H."/>
            <person name="Lopes M.R."/>
            <person name="Hittinger C.T."/>
            <person name="Goker M."/>
            <person name="Salamov A."/>
            <person name="Wisecaver J."/>
            <person name="Long T.M."/>
            <person name="Aerts A.L."/>
            <person name="Barry K."/>
            <person name="Choi C."/>
            <person name="Clum A."/>
            <person name="Coughlan A.Y."/>
            <person name="Deshpande S."/>
            <person name="Douglass A.P."/>
            <person name="Hanson S.J."/>
            <person name="Klenk H.-P."/>
            <person name="Labutti K."/>
            <person name="Lapidus A."/>
            <person name="Lindquist E."/>
            <person name="Lipzen A."/>
            <person name="Meier-Kolthoff J.P."/>
            <person name="Ohm R.A."/>
            <person name="Otillar R.P."/>
            <person name="Pangilinan J."/>
            <person name="Peng Y."/>
            <person name="Rokas A."/>
            <person name="Rosa C.A."/>
            <person name="Scheuner C."/>
            <person name="Sibirny A.A."/>
            <person name="Slot J.C."/>
            <person name="Stielow J.B."/>
            <person name="Sun H."/>
            <person name="Kurtzman C.P."/>
            <person name="Blackwell M."/>
            <person name="Grigoriev I.V."/>
            <person name="Jeffries T.W."/>
        </authorList>
    </citation>
    <scope>NUCLEOTIDE SEQUENCE [LARGE SCALE GENOMIC DNA]</scope>
    <source>
        <strain evidence="5">NRRL Y-12698</strain>
    </source>
</reference>
<dbReference type="Proteomes" id="UP000094336">
    <property type="component" value="Unassembled WGS sequence"/>
</dbReference>
<protein>
    <recommendedName>
        <fullName evidence="3">K Homology domain-containing protein</fullName>
    </recommendedName>
</protein>
<dbReference type="GeneID" id="30144918"/>
<dbReference type="RefSeq" id="XP_018985759.1">
    <property type="nucleotide sequence ID" value="XM_019127065.1"/>
</dbReference>
<sequence length="310" mass="34543">MQRMDTIPNFACVNIGQKNLPLTNDRMVQVYGSPSQIRDVVESVLVVVQERKHLLEGAYHDKYEPYPSLPLFQKLEIPKTLVSGALGVNYSKLDGIQKATGTSIHLVSEVNSEHKVCLLVYGQSKGPVDLAIARLFDVVKLEITRKMNEIVGRKYVAETVAPVSLVDYIIGERGKTVIQLSKKTNTAIDIHRGTGVCRVIGFDANTVSSATTLLEVTISRLKLEVLPYLSAIKPGYKYQFSNMVDIPTSSVKTIIGDRAKQIRKLETTLNVRVRFQDLVDQKRMLACVVYGDDLEHIERAMNAIATILSR</sequence>
<dbReference type="PROSITE" id="PS50084">
    <property type="entry name" value="KH_TYPE_1"/>
    <property type="match status" value="2"/>
</dbReference>
<proteinExistence type="predicted"/>
<dbReference type="AlphaFoldDB" id="A0A1E3QRX3"/>
<dbReference type="EMBL" id="KV454430">
    <property type="protein sequence ID" value="ODQ80431.1"/>
    <property type="molecule type" value="Genomic_DNA"/>
</dbReference>
<keyword evidence="1" id="KW-0677">Repeat</keyword>
<feature type="domain" description="K Homology" evidence="3">
    <location>
        <begin position="69"/>
        <end position="140"/>
    </location>
</feature>
<dbReference type="Gene3D" id="3.30.310.210">
    <property type="match status" value="1"/>
</dbReference>
<dbReference type="SMART" id="SM00322">
    <property type="entry name" value="KH"/>
    <property type="match status" value="3"/>
</dbReference>
<dbReference type="InterPro" id="IPR036612">
    <property type="entry name" value="KH_dom_type_1_sf"/>
</dbReference>
<evidence type="ECO:0000313" key="5">
    <source>
        <dbReference type="Proteomes" id="UP000094336"/>
    </source>
</evidence>
<keyword evidence="5" id="KW-1185">Reference proteome</keyword>
<dbReference type="GO" id="GO:0003723">
    <property type="term" value="F:RNA binding"/>
    <property type="evidence" value="ECO:0007669"/>
    <property type="project" value="UniProtKB-UniRule"/>
</dbReference>
<dbReference type="InterPro" id="IPR004087">
    <property type="entry name" value="KH_dom"/>
</dbReference>
<evidence type="ECO:0000256" key="1">
    <source>
        <dbReference type="ARBA" id="ARBA00022737"/>
    </source>
</evidence>
<keyword evidence="2" id="KW-0694">RNA-binding</keyword>
<dbReference type="Pfam" id="PF00013">
    <property type="entry name" value="KH_1"/>
    <property type="match status" value="1"/>
</dbReference>
<evidence type="ECO:0000259" key="3">
    <source>
        <dbReference type="SMART" id="SM00322"/>
    </source>
</evidence>
<dbReference type="Gene3D" id="3.30.1370.10">
    <property type="entry name" value="K Homology domain, type 1"/>
    <property type="match status" value="1"/>
</dbReference>
<organism evidence="4 5">
    <name type="scientific">Babjeviella inositovora NRRL Y-12698</name>
    <dbReference type="NCBI Taxonomy" id="984486"/>
    <lineage>
        <taxon>Eukaryota</taxon>
        <taxon>Fungi</taxon>
        <taxon>Dikarya</taxon>
        <taxon>Ascomycota</taxon>
        <taxon>Saccharomycotina</taxon>
        <taxon>Pichiomycetes</taxon>
        <taxon>Serinales incertae sedis</taxon>
        <taxon>Babjeviella</taxon>
    </lineage>
</organism>
<feature type="domain" description="K Homology" evidence="3">
    <location>
        <begin position="153"/>
        <end position="218"/>
    </location>
</feature>
<dbReference type="InterPro" id="IPR004088">
    <property type="entry name" value="KH_dom_type_1"/>
</dbReference>
<evidence type="ECO:0000256" key="2">
    <source>
        <dbReference type="PROSITE-ProRule" id="PRU00117"/>
    </source>
</evidence>
<feature type="domain" description="K Homology" evidence="3">
    <location>
        <begin position="238"/>
        <end position="309"/>
    </location>
</feature>
<evidence type="ECO:0000313" key="4">
    <source>
        <dbReference type="EMBL" id="ODQ80431.1"/>
    </source>
</evidence>
<dbReference type="PANTHER" id="PTHR10288">
    <property type="entry name" value="KH DOMAIN CONTAINING RNA BINDING PROTEIN"/>
    <property type="match status" value="1"/>
</dbReference>
<dbReference type="SUPFAM" id="SSF54791">
    <property type="entry name" value="Eukaryotic type KH-domain (KH-domain type I)"/>
    <property type="match status" value="3"/>
</dbReference>